<gene>
    <name evidence="1" type="ORF">S7711_10101</name>
</gene>
<proteinExistence type="predicted"/>
<keyword evidence="2" id="KW-1185">Reference proteome</keyword>
<evidence type="ECO:0000313" key="2">
    <source>
        <dbReference type="Proteomes" id="UP000028045"/>
    </source>
</evidence>
<evidence type="ECO:0000313" key="1">
    <source>
        <dbReference type="EMBL" id="KEY71444.1"/>
    </source>
</evidence>
<dbReference type="Pfam" id="PF11905">
    <property type="entry name" value="DUF3425"/>
    <property type="match status" value="1"/>
</dbReference>
<reference evidence="1 2" key="1">
    <citation type="journal article" date="2014" name="BMC Genomics">
        <title>Comparative genome sequencing reveals chemotype-specific gene clusters in the toxigenic black mold Stachybotrys.</title>
        <authorList>
            <person name="Semeiks J."/>
            <person name="Borek D."/>
            <person name="Otwinowski Z."/>
            <person name="Grishin N.V."/>
        </authorList>
    </citation>
    <scope>NUCLEOTIDE SEQUENCE [LARGE SCALE GENOMIC DNA]</scope>
    <source>
        <strain evidence="2">CBS 109288 / IBT 7711</strain>
    </source>
</reference>
<dbReference type="AlphaFoldDB" id="A0A084B1L5"/>
<name>A0A084B1L5_STACB</name>
<dbReference type="EMBL" id="KL648287">
    <property type="protein sequence ID" value="KEY71444.1"/>
    <property type="molecule type" value="Genomic_DNA"/>
</dbReference>
<dbReference type="HOGENOM" id="CLU_874855_0_0_1"/>
<organism evidence="1 2">
    <name type="scientific">Stachybotrys chartarum (strain CBS 109288 / IBT 7711)</name>
    <name type="common">Toxic black mold</name>
    <name type="synonym">Stilbospora chartarum</name>
    <dbReference type="NCBI Taxonomy" id="1280523"/>
    <lineage>
        <taxon>Eukaryota</taxon>
        <taxon>Fungi</taxon>
        <taxon>Dikarya</taxon>
        <taxon>Ascomycota</taxon>
        <taxon>Pezizomycotina</taxon>
        <taxon>Sordariomycetes</taxon>
        <taxon>Hypocreomycetidae</taxon>
        <taxon>Hypocreales</taxon>
        <taxon>Stachybotryaceae</taxon>
        <taxon>Stachybotrys</taxon>
    </lineage>
</organism>
<accession>A0A084B1L5</accession>
<dbReference type="PANTHER" id="PTHR38116">
    <property type="entry name" value="CHROMOSOME 7, WHOLE GENOME SHOTGUN SEQUENCE"/>
    <property type="match status" value="1"/>
</dbReference>
<sequence>MAKSWNDAVDSNAWFTSAVQPQPTQHASANIMDIKQSQVEFQQILDMLPALSIHQKRQIMGLLALETGLEAADETPAGHSNASTIAMNPSRRILDGSNQVYFEQSKSLRLSMEVTRYERWLRGWFFAHPYLPDPHMNTLRLLHTSFYAAILANSISISLKNQEVFKDEGLSPYSLDYKTGHKIEGLADAHARFDAHVPRDLRPTDVQLLVPHHPYLDVIPFASFRQRAVAALAATPPLFDESEMCQDMEGEGLICWGGGGNDARSSGIAAEVPWDSRSWEPRVWFLRKYWYLVGGWEDEMWRSARWWAAMRNEQISLY</sequence>
<protein>
    <submittedName>
        <fullName evidence="1">Uncharacterized protein</fullName>
    </submittedName>
</protein>
<dbReference type="InterPro" id="IPR021833">
    <property type="entry name" value="DUF3425"/>
</dbReference>
<dbReference type="OrthoDB" id="2245989at2759"/>
<dbReference type="PANTHER" id="PTHR38116:SF5">
    <property type="entry name" value="BZIP DOMAIN-CONTAINING PROTEIN"/>
    <property type="match status" value="1"/>
</dbReference>
<dbReference type="Proteomes" id="UP000028045">
    <property type="component" value="Unassembled WGS sequence"/>
</dbReference>